<reference evidence="2" key="1">
    <citation type="submission" date="2017-02" db="UniProtKB">
        <authorList>
            <consortium name="WormBaseParasite"/>
        </authorList>
    </citation>
    <scope>IDENTIFICATION</scope>
</reference>
<dbReference type="Proteomes" id="UP000036681">
    <property type="component" value="Unplaced"/>
</dbReference>
<accession>A0A0M3ILB7</accession>
<dbReference type="WBParaSite" id="ALUE_0001954501-mRNA-1">
    <property type="protein sequence ID" value="ALUE_0001954501-mRNA-1"/>
    <property type="gene ID" value="ALUE_0001954501"/>
</dbReference>
<dbReference type="AlphaFoldDB" id="A0A0M3ILB7"/>
<proteinExistence type="predicted"/>
<protein>
    <submittedName>
        <fullName evidence="2">NUC153 domain-containing protein</fullName>
    </submittedName>
</protein>
<keyword evidence="1" id="KW-1185">Reference proteome</keyword>
<sequence>MPCLLCDLKLDTTVEGCVQDDPEMRHFETAAVLRDHLVECHSKFVARALLAPDVTDKAHFWLLANIEYNTNIKPSDDEGLLSNELAASFVDLEAADSALAMGVQSISNDYLFGSDEVTTPKPNRRKRKPLRIDDLANKLQPDGKRFESLLFGSDEVTTPKPNRRKRKPLRIDDLANKLQPDGKRFESLFGNDATLENSLFESLLSEEPSEAAVVPNGSKAVRKSTCQVGIVLYQMIEVGIR</sequence>
<name>A0A0M3ILB7_ASCLU</name>
<evidence type="ECO:0000313" key="1">
    <source>
        <dbReference type="Proteomes" id="UP000036681"/>
    </source>
</evidence>
<organism evidence="1 2">
    <name type="scientific">Ascaris lumbricoides</name>
    <name type="common">Giant roundworm</name>
    <dbReference type="NCBI Taxonomy" id="6252"/>
    <lineage>
        <taxon>Eukaryota</taxon>
        <taxon>Metazoa</taxon>
        <taxon>Ecdysozoa</taxon>
        <taxon>Nematoda</taxon>
        <taxon>Chromadorea</taxon>
        <taxon>Rhabditida</taxon>
        <taxon>Spirurina</taxon>
        <taxon>Ascaridomorpha</taxon>
        <taxon>Ascaridoidea</taxon>
        <taxon>Ascarididae</taxon>
        <taxon>Ascaris</taxon>
    </lineage>
</organism>
<evidence type="ECO:0000313" key="2">
    <source>
        <dbReference type="WBParaSite" id="ALUE_0001954501-mRNA-1"/>
    </source>
</evidence>